<dbReference type="Proteomes" id="UP000614216">
    <property type="component" value="Unassembled WGS sequence"/>
</dbReference>
<accession>A0A937FWP0</accession>
<evidence type="ECO:0000313" key="1">
    <source>
        <dbReference type="EMBL" id="MBL6447434.1"/>
    </source>
</evidence>
<organism evidence="1 2">
    <name type="scientific">Fulvivirga marina</name>
    <dbReference type="NCBI Taxonomy" id="2494733"/>
    <lineage>
        <taxon>Bacteria</taxon>
        <taxon>Pseudomonadati</taxon>
        <taxon>Bacteroidota</taxon>
        <taxon>Cytophagia</taxon>
        <taxon>Cytophagales</taxon>
        <taxon>Fulvivirgaceae</taxon>
        <taxon>Fulvivirga</taxon>
    </lineage>
</organism>
<proteinExistence type="predicted"/>
<dbReference type="RefSeq" id="WP_202856971.1">
    <property type="nucleotide sequence ID" value="NZ_JAEUGD010000043.1"/>
</dbReference>
<name>A0A937FWP0_9BACT</name>
<evidence type="ECO:0000313" key="2">
    <source>
        <dbReference type="Proteomes" id="UP000614216"/>
    </source>
</evidence>
<comment type="caution">
    <text evidence="1">The sequence shown here is derived from an EMBL/GenBank/DDBJ whole genome shotgun (WGS) entry which is preliminary data.</text>
</comment>
<dbReference type="AlphaFoldDB" id="A0A937FWP0"/>
<keyword evidence="2" id="KW-1185">Reference proteome</keyword>
<sequence>MITKELFAIKFETDDKSGSGFLLQEINSLLLICKGPVLKEEFKLIIEEGIKQIERTKVRTCIADFGLMNIGGNASHVKNDFHENVSAVGVTELAIVLPINSTNGECIQNASESQAQAPGSLVAYYSFSLSDALLWVTNKKGKPVSFRTAIIQMKERVKFAIGIKIK</sequence>
<gene>
    <name evidence="1" type="ORF">JMN32_14040</name>
</gene>
<dbReference type="EMBL" id="JAEUGD010000043">
    <property type="protein sequence ID" value="MBL6447434.1"/>
    <property type="molecule type" value="Genomic_DNA"/>
</dbReference>
<reference evidence="1" key="1">
    <citation type="submission" date="2021-01" db="EMBL/GenBank/DDBJ databases">
        <title>Fulvivirga kasyanovii gen. nov., sp nov., a novel member of the phylum Bacteroidetes isolated from seawater in a mussel farm.</title>
        <authorList>
            <person name="Zhao L.-H."/>
            <person name="Wang Z.-J."/>
        </authorList>
    </citation>
    <scope>NUCLEOTIDE SEQUENCE</scope>
    <source>
        <strain evidence="1">29W222</strain>
    </source>
</reference>
<protein>
    <submittedName>
        <fullName evidence="1">Uncharacterized protein</fullName>
    </submittedName>
</protein>